<evidence type="ECO:0000256" key="1">
    <source>
        <dbReference type="ARBA" id="ARBA00004430"/>
    </source>
</evidence>
<keyword evidence="4" id="KW-0206">Cytoskeleton</keyword>
<evidence type="ECO:0000256" key="3">
    <source>
        <dbReference type="ARBA" id="ARBA00022737"/>
    </source>
</evidence>
<evidence type="ECO:0000256" key="4">
    <source>
        <dbReference type="ARBA" id="ARBA00023212"/>
    </source>
</evidence>
<proteinExistence type="predicted"/>
<dbReference type="PROSITE" id="PS51336">
    <property type="entry name" value="DM10"/>
    <property type="match status" value="3"/>
</dbReference>
<accession>A0ABM1MSZ1</accession>
<dbReference type="GeneID" id="108563511"/>
<name>A0ABM1MSZ1_NICVS</name>
<evidence type="ECO:0000256" key="2">
    <source>
        <dbReference type="ARBA" id="ARBA00022490"/>
    </source>
</evidence>
<dbReference type="Proteomes" id="UP000695000">
    <property type="component" value="Unplaced"/>
</dbReference>
<feature type="domain" description="DM10" evidence="6">
    <location>
        <begin position="236"/>
        <end position="356"/>
    </location>
</feature>
<keyword evidence="2" id="KW-0963">Cytoplasm</keyword>
<evidence type="ECO:0000256" key="5">
    <source>
        <dbReference type="ARBA" id="ARBA00023273"/>
    </source>
</evidence>
<organism evidence="7 8">
    <name type="scientific">Nicrophorus vespilloides</name>
    <name type="common">Boreal carrion beetle</name>
    <dbReference type="NCBI Taxonomy" id="110193"/>
    <lineage>
        <taxon>Eukaryota</taxon>
        <taxon>Metazoa</taxon>
        <taxon>Ecdysozoa</taxon>
        <taxon>Arthropoda</taxon>
        <taxon>Hexapoda</taxon>
        <taxon>Insecta</taxon>
        <taxon>Pterygota</taxon>
        <taxon>Neoptera</taxon>
        <taxon>Endopterygota</taxon>
        <taxon>Coleoptera</taxon>
        <taxon>Polyphaga</taxon>
        <taxon>Staphyliniformia</taxon>
        <taxon>Silphidae</taxon>
        <taxon>Nicrophorinae</taxon>
        <taxon>Nicrophorus</taxon>
    </lineage>
</organism>
<dbReference type="InterPro" id="IPR006602">
    <property type="entry name" value="DM10_dom"/>
</dbReference>
<dbReference type="SMART" id="SM00676">
    <property type="entry name" value="DM10"/>
    <property type="match status" value="3"/>
</dbReference>
<evidence type="ECO:0000313" key="7">
    <source>
        <dbReference type="Proteomes" id="UP000695000"/>
    </source>
</evidence>
<keyword evidence="5" id="KW-0966">Cell projection</keyword>
<protein>
    <submittedName>
        <fullName evidence="8">EF-hand domain-containing protein 1-like</fullName>
    </submittedName>
</protein>
<dbReference type="PANTHER" id="PTHR12086">
    <property type="entry name" value="EF-HAND DOMAIN C-TERMINAL CONTAINING PROTEIN"/>
    <property type="match status" value="1"/>
</dbReference>
<feature type="domain" description="DM10" evidence="6">
    <location>
        <begin position="88"/>
        <end position="193"/>
    </location>
</feature>
<keyword evidence="3" id="KW-0677">Repeat</keyword>
<dbReference type="PANTHER" id="PTHR12086:SF9">
    <property type="entry name" value="EF-HAND DOMAIN-CONTAINING PROTEIN 1"/>
    <property type="match status" value="1"/>
</dbReference>
<dbReference type="RefSeq" id="XP_017777691.1">
    <property type="nucleotide sequence ID" value="XM_017922202.1"/>
</dbReference>
<dbReference type="InterPro" id="IPR040193">
    <property type="entry name" value="EFHC1/EFHC2/EFHB"/>
</dbReference>
<dbReference type="Pfam" id="PF06565">
    <property type="entry name" value="DM10_dom"/>
    <property type="match status" value="3"/>
</dbReference>
<comment type="subcellular location">
    <subcellularLocation>
        <location evidence="1">Cytoplasm</location>
        <location evidence="1">Cytoskeleton</location>
        <location evidence="1">Cilium axoneme</location>
    </subcellularLocation>
</comment>
<feature type="domain" description="DM10" evidence="6">
    <location>
        <begin position="413"/>
        <end position="517"/>
    </location>
</feature>
<sequence length="758" mass="88016">MSGLPKLPGLSFRDPSIQRFHLCQTFDIINGYRHPKMHFTGHGNSELDINSVAYVSKLEPLHYDPSLTYGRTRAKAPPLYLPHYALYDQKCLTFKAFFKQSVFESPAEYFRVRHVNIIYFLEDDSMTVMEPKTANSGFDQGRLVKRGKIPKTDHGEVWHWKDLNVGIDICIYGIVYHTVDCDKYTKEFMRSQGVIVGETEALPPDPYTQDRKFKTQIHCTTTPPADDKFRRFLEYDGKILKFDAMWDDRDSEYGEIRPYEILYFLADDTVAVKEVMQNNEGRDPFPQLLRKTKLPKIWTERPVNYPSIYLERSDAEVNEYYQPKDFRVGETIFVLGRRMFLYDCDKFTRNYYQKVLRYEQQPAIDMKPKEKPKIKPPMPPHDGFGSLEDSMQNTYMMIPKPPRKDVIKQVTNANKFLRYEMKFDAVHPEDTIRRFVMKYNLGDGTVNIYEIIIENSGVIGGKYLRNTMLTKPGGDPLDPDYYSPADFYIGGVITVYEQRFIIIGADLYVYRYMQENPDKFPCEIIENMRNYMFIQGHLKDDLLDEEQEYDEAVKKAERDAIGRDLEKNATEMEKCLEQMHVGGAEFDPSSDDRKRAQILMEYEKSMEHKEKVPPYGIKPLNKDCAYPLVIGDVKSIECTDMGDQSLFTPKHIDTPEEALQKHYDAILQKHKDVCETGDAPPCDIPPPIGIDIRRKVDSAVSAASPLMVQPVELPKGACRIKSVRFAEGPERCVRDRMDLCDMRTDKIPCDCTDYYQKC</sequence>
<evidence type="ECO:0000313" key="8">
    <source>
        <dbReference type="RefSeq" id="XP_017777691.1"/>
    </source>
</evidence>
<reference evidence="8" key="1">
    <citation type="submission" date="2025-08" db="UniProtKB">
        <authorList>
            <consortium name="RefSeq"/>
        </authorList>
    </citation>
    <scope>IDENTIFICATION</scope>
    <source>
        <tissue evidence="8">Whole Larva</tissue>
    </source>
</reference>
<keyword evidence="7" id="KW-1185">Reference proteome</keyword>
<evidence type="ECO:0000259" key="6">
    <source>
        <dbReference type="PROSITE" id="PS51336"/>
    </source>
</evidence>
<dbReference type="Gene3D" id="2.30.29.170">
    <property type="match status" value="3"/>
</dbReference>
<gene>
    <name evidence="8" type="primary">LOC108563511</name>
</gene>